<sequence length="481" mass="55800">MRKLMKNLVDYIFIFLYSVLMFFLWKICKYGSWRYWINWIIPVLFLILVCIIYKILNRNIESSRKSRRIKLYMFIIVTLIFGGMIIHTAIPYNGKLSWKIDEMLNHKRVRYVHRNVFDDGIEGLLEDLEKKFTLPDKLYVDNELLIRFDGDGEITKLEGMIYGKDEKGKVNSYLLSFKNKKLEVWLNKDAGFELDENRALDPMIKLLKKSKYKKEIDTWKKIYGDVDFGIIYYGLKEFFYSDGIKVLGSKKENDEVFKTLDQGGEVKANALSIFIPDKEVTPINFIIDPEIISSETRNAQLEEEVIEKSKGEDSWTLDNNTGTMYTFLKSNKNIGFRLVVTDAALGSRFYKLEKTSDGGKTWENINSNPFLDGTGVAEGIEFLNENFGFAGLQGGSGEHSEIYVTRDGGTNFEIINLPYEKVQNLPEKGKEYGLTIENYKYLKMPRMVGNKIYILATPDSFEEEGIEFYSEDEGKTWDVSK</sequence>
<dbReference type="AlphaFoldDB" id="E0NM11"/>
<reference evidence="2 3" key="1">
    <citation type="submission" date="2010-07" db="EMBL/GenBank/DDBJ databases">
        <authorList>
            <person name="Muzny D."/>
            <person name="Qin X."/>
            <person name="Deng J."/>
            <person name="Jiang H."/>
            <person name="Liu Y."/>
            <person name="Qu J."/>
            <person name="Song X.-Z."/>
            <person name="Zhang L."/>
            <person name="Thornton R."/>
            <person name="Coyle M."/>
            <person name="Francisco L."/>
            <person name="Jackson L."/>
            <person name="Javaid M."/>
            <person name="Korchina V."/>
            <person name="Kovar C."/>
            <person name="Mata R."/>
            <person name="Mathew T."/>
            <person name="Ngo R."/>
            <person name="Nguyen L."/>
            <person name="Nguyen N."/>
            <person name="Okwuonu G."/>
            <person name="Ongeri F."/>
            <person name="Pham C."/>
            <person name="Simmons D."/>
            <person name="Wilczek-Boney K."/>
            <person name="Hale W."/>
            <person name="Jakkamsetti A."/>
            <person name="Pham P."/>
            <person name="Ruth R."/>
            <person name="San Lucas F."/>
            <person name="Warren J."/>
            <person name="Zhang J."/>
            <person name="Zhao Z."/>
            <person name="Zhou C."/>
            <person name="Zhu D."/>
            <person name="Lee S."/>
            <person name="Bess C."/>
            <person name="Blankenburg K."/>
            <person name="Forbes L."/>
            <person name="Fu Q."/>
            <person name="Gubbala S."/>
            <person name="Hirani K."/>
            <person name="Jayaseelan J.C."/>
            <person name="Lara F."/>
            <person name="Munidasa M."/>
            <person name="Palculict T."/>
            <person name="Patil S."/>
            <person name="Pu L.-L."/>
            <person name="Saada N."/>
            <person name="Tang L."/>
            <person name="Weissenberger G."/>
            <person name="Zhu Y."/>
            <person name="Hemphill L."/>
            <person name="Shang Y."/>
            <person name="Youmans B."/>
            <person name="Ayvaz T."/>
            <person name="Ross M."/>
            <person name="Santibanez J."/>
            <person name="Aqrawi P."/>
            <person name="Gross S."/>
            <person name="Joshi V."/>
            <person name="Fowler G."/>
            <person name="Nazareth L."/>
            <person name="Reid J."/>
            <person name="Worley K."/>
            <person name="Petrosino J."/>
            <person name="Highlander S."/>
            <person name="Gibbs R."/>
        </authorList>
    </citation>
    <scope>NUCLEOTIDE SEQUENCE [LARGE SCALE GENOMIC DNA]</scope>
    <source>
        <strain evidence="2 3">ATCC BAA-1640</strain>
    </source>
</reference>
<dbReference type="STRING" id="862517.HMPREF9225_1200"/>
<proteinExistence type="predicted"/>
<keyword evidence="1" id="KW-0472">Membrane</keyword>
<dbReference type="HOGENOM" id="CLU_035212_0_0_9"/>
<keyword evidence="3" id="KW-1185">Reference proteome</keyword>
<feature type="transmembrane region" description="Helical" evidence="1">
    <location>
        <begin position="7"/>
        <end position="25"/>
    </location>
</feature>
<feature type="transmembrane region" description="Helical" evidence="1">
    <location>
        <begin position="69"/>
        <end position="90"/>
    </location>
</feature>
<protein>
    <submittedName>
        <fullName evidence="2">BNR/Asp-box repeat protein</fullName>
    </submittedName>
</protein>
<gene>
    <name evidence="2" type="ORF">HMPREF9225_1200</name>
</gene>
<keyword evidence="1" id="KW-0812">Transmembrane</keyword>
<keyword evidence="1" id="KW-1133">Transmembrane helix</keyword>
<dbReference type="Gene3D" id="2.130.10.10">
    <property type="entry name" value="YVTN repeat-like/Quinoprotein amine dehydrogenase"/>
    <property type="match status" value="1"/>
</dbReference>
<evidence type="ECO:0000313" key="2">
    <source>
        <dbReference type="EMBL" id="EFM25066.1"/>
    </source>
</evidence>
<dbReference type="Proteomes" id="UP000003280">
    <property type="component" value="Unassembled WGS sequence"/>
</dbReference>
<dbReference type="eggNOG" id="ENOG502Z8WA">
    <property type="taxonomic scope" value="Bacteria"/>
</dbReference>
<comment type="caution">
    <text evidence="2">The sequence shown here is derived from an EMBL/GenBank/DDBJ whole genome shotgun (WGS) entry which is preliminary data.</text>
</comment>
<organism evidence="2 3">
    <name type="scientific">Peptoniphilus duerdenii ATCC BAA-1640</name>
    <dbReference type="NCBI Taxonomy" id="862517"/>
    <lineage>
        <taxon>Bacteria</taxon>
        <taxon>Bacillati</taxon>
        <taxon>Bacillota</taxon>
        <taxon>Tissierellia</taxon>
        <taxon>Tissierellales</taxon>
        <taxon>Peptoniphilaceae</taxon>
        <taxon>Peptoniphilus</taxon>
    </lineage>
</organism>
<dbReference type="InterPro" id="IPR015943">
    <property type="entry name" value="WD40/YVTN_repeat-like_dom_sf"/>
</dbReference>
<feature type="transmembrane region" description="Helical" evidence="1">
    <location>
        <begin position="37"/>
        <end position="57"/>
    </location>
</feature>
<evidence type="ECO:0000313" key="3">
    <source>
        <dbReference type="Proteomes" id="UP000003280"/>
    </source>
</evidence>
<dbReference type="EMBL" id="AEEH01000044">
    <property type="protein sequence ID" value="EFM25066.1"/>
    <property type="molecule type" value="Genomic_DNA"/>
</dbReference>
<name>E0NM11_9FIRM</name>
<dbReference type="SUPFAM" id="SSF110296">
    <property type="entry name" value="Oligoxyloglucan reducing end-specific cellobiohydrolase"/>
    <property type="match status" value="1"/>
</dbReference>
<evidence type="ECO:0000256" key="1">
    <source>
        <dbReference type="SAM" id="Phobius"/>
    </source>
</evidence>
<accession>E0NM11</accession>